<feature type="region of interest" description="Disordered" evidence="8">
    <location>
        <begin position="145"/>
        <end position="236"/>
    </location>
</feature>
<accession>A0A165FNH4</accession>
<reference evidence="9 10" key="1">
    <citation type="journal article" date="2016" name="Fungal Biol.">
        <title>The genome of Xylona heveae provides a window into fungal endophytism.</title>
        <authorList>
            <person name="Gazis R."/>
            <person name="Kuo A."/>
            <person name="Riley R."/>
            <person name="LaButti K."/>
            <person name="Lipzen A."/>
            <person name="Lin J."/>
            <person name="Amirebrahimi M."/>
            <person name="Hesse C.N."/>
            <person name="Spatafora J.W."/>
            <person name="Henrissat B."/>
            <person name="Hainaut M."/>
            <person name="Grigoriev I.V."/>
            <person name="Hibbett D.S."/>
        </authorList>
    </citation>
    <scope>NUCLEOTIDE SEQUENCE [LARGE SCALE GENOMIC DNA]</scope>
    <source>
        <strain evidence="9 10">TC161</strain>
    </source>
</reference>
<dbReference type="FunCoup" id="A0A165FNH4">
    <property type="interactions" value="143"/>
</dbReference>
<dbReference type="STRING" id="1328760.A0A165FNH4"/>
<dbReference type="GO" id="GO:0001096">
    <property type="term" value="F:TFIIF-class transcription factor complex binding"/>
    <property type="evidence" value="ECO:0007669"/>
    <property type="project" value="TreeGrafter"/>
</dbReference>
<feature type="compositionally biased region" description="Basic and acidic residues" evidence="8">
    <location>
        <begin position="168"/>
        <end position="196"/>
    </location>
</feature>
<evidence type="ECO:0000256" key="2">
    <source>
        <dbReference type="ARBA" id="ARBA00005249"/>
    </source>
</evidence>
<comment type="similarity">
    <text evidence="2 7">Belongs to the TFIIF alpha subunit family.</text>
</comment>
<dbReference type="PANTHER" id="PTHR13011:SF0">
    <property type="entry name" value="GENERAL TRANSCRIPTION FACTOR IIF SUBUNIT 1"/>
    <property type="match status" value="1"/>
</dbReference>
<dbReference type="Proteomes" id="UP000076632">
    <property type="component" value="Unassembled WGS sequence"/>
</dbReference>
<feature type="compositionally biased region" description="Basic and acidic residues" evidence="8">
    <location>
        <begin position="507"/>
        <end position="516"/>
    </location>
</feature>
<evidence type="ECO:0000256" key="6">
    <source>
        <dbReference type="ARBA" id="ARBA00023242"/>
    </source>
</evidence>
<comment type="subcellular location">
    <subcellularLocation>
        <location evidence="1 7">Nucleus</location>
    </subcellularLocation>
</comment>
<organism evidence="9 10">
    <name type="scientific">Xylona heveae (strain CBS 132557 / TC161)</name>
    <dbReference type="NCBI Taxonomy" id="1328760"/>
    <lineage>
        <taxon>Eukaryota</taxon>
        <taxon>Fungi</taxon>
        <taxon>Dikarya</taxon>
        <taxon>Ascomycota</taxon>
        <taxon>Pezizomycotina</taxon>
        <taxon>Xylonomycetes</taxon>
        <taxon>Xylonales</taxon>
        <taxon>Xylonaceae</taxon>
        <taxon>Xylona</taxon>
    </lineage>
</organism>
<dbReference type="SUPFAM" id="SSF50916">
    <property type="entry name" value="Rap30/74 interaction domains"/>
    <property type="match status" value="1"/>
</dbReference>
<feature type="compositionally biased region" description="Basic residues" evidence="8">
    <location>
        <begin position="33"/>
        <end position="42"/>
    </location>
</feature>
<dbReference type="GO" id="GO:0006367">
    <property type="term" value="P:transcription initiation at RNA polymerase II promoter"/>
    <property type="evidence" value="ECO:0007669"/>
    <property type="project" value="InterPro"/>
</dbReference>
<evidence type="ECO:0000313" key="9">
    <source>
        <dbReference type="EMBL" id="KZF21191.1"/>
    </source>
</evidence>
<dbReference type="EMBL" id="KV407461">
    <property type="protein sequence ID" value="KZF21191.1"/>
    <property type="molecule type" value="Genomic_DNA"/>
</dbReference>
<keyword evidence="3 7" id="KW-0805">Transcription regulation</keyword>
<evidence type="ECO:0000313" key="10">
    <source>
        <dbReference type="Proteomes" id="UP000076632"/>
    </source>
</evidence>
<dbReference type="InParanoid" id="A0A165FNH4"/>
<dbReference type="RefSeq" id="XP_018186746.1">
    <property type="nucleotide sequence ID" value="XM_018335291.1"/>
</dbReference>
<feature type="compositionally biased region" description="Acidic residues" evidence="8">
    <location>
        <begin position="451"/>
        <end position="469"/>
    </location>
</feature>
<evidence type="ECO:0000256" key="7">
    <source>
        <dbReference type="RuleBase" id="RU366044"/>
    </source>
</evidence>
<keyword evidence="5 7" id="KW-0804">Transcription</keyword>
<dbReference type="GO" id="GO:0016251">
    <property type="term" value="F:RNA polymerase II general transcription initiation factor activity"/>
    <property type="evidence" value="ECO:0007669"/>
    <property type="project" value="TreeGrafter"/>
</dbReference>
<feature type="compositionally biased region" description="Low complexity" evidence="8">
    <location>
        <begin position="496"/>
        <end position="506"/>
    </location>
</feature>
<feature type="compositionally biased region" description="Basic and acidic residues" evidence="8">
    <location>
        <begin position="409"/>
        <end position="431"/>
    </location>
</feature>
<evidence type="ECO:0000256" key="4">
    <source>
        <dbReference type="ARBA" id="ARBA00023125"/>
    </source>
</evidence>
<evidence type="ECO:0000256" key="1">
    <source>
        <dbReference type="ARBA" id="ARBA00004123"/>
    </source>
</evidence>
<feature type="region of interest" description="Disordered" evidence="8">
    <location>
        <begin position="350"/>
        <end position="667"/>
    </location>
</feature>
<dbReference type="GeneID" id="28900428"/>
<dbReference type="InterPro" id="IPR011039">
    <property type="entry name" value="TFIIF_interaction"/>
</dbReference>
<protein>
    <recommendedName>
        <fullName evidence="7">Transcription initiation factor IIF subunit alpha</fullName>
    </recommendedName>
</protein>
<dbReference type="OMA" id="IPIMTTK"/>
<feature type="compositionally biased region" description="Low complexity" evidence="8">
    <location>
        <begin position="604"/>
        <end position="618"/>
    </location>
</feature>
<dbReference type="PANTHER" id="PTHR13011">
    <property type="entry name" value="TFIIF-ALPHA"/>
    <property type="match status" value="1"/>
</dbReference>
<keyword evidence="4 7" id="KW-0238">DNA-binding</keyword>
<proteinExistence type="inferred from homology"/>
<feature type="compositionally biased region" description="Basic residues" evidence="8">
    <location>
        <begin position="432"/>
        <end position="441"/>
    </location>
</feature>
<dbReference type="Pfam" id="PF05793">
    <property type="entry name" value="TFIIF_alpha"/>
    <property type="match status" value="1"/>
</dbReference>
<keyword evidence="6 7" id="KW-0539">Nucleus</keyword>
<feature type="region of interest" description="Disordered" evidence="8">
    <location>
        <begin position="1"/>
        <end position="103"/>
    </location>
</feature>
<keyword evidence="10" id="KW-1185">Reference proteome</keyword>
<dbReference type="GO" id="GO:0003677">
    <property type="term" value="F:DNA binding"/>
    <property type="evidence" value="ECO:0007669"/>
    <property type="project" value="UniProtKB-KW"/>
</dbReference>
<feature type="compositionally biased region" description="Polar residues" evidence="8">
    <location>
        <begin position="1"/>
        <end position="13"/>
    </location>
</feature>
<feature type="compositionally biased region" description="Polar residues" evidence="8">
    <location>
        <begin position="517"/>
        <end position="536"/>
    </location>
</feature>
<dbReference type="AlphaFoldDB" id="A0A165FNH4"/>
<evidence type="ECO:0000256" key="8">
    <source>
        <dbReference type="SAM" id="MobiDB-lite"/>
    </source>
</evidence>
<feature type="compositionally biased region" description="Acidic residues" evidence="8">
    <location>
        <begin position="363"/>
        <end position="393"/>
    </location>
</feature>
<comment type="function">
    <text evidence="7">TFIIF is a general transcription initiation factor that binds to RNA polymerase II and helps to recruit it to the initiation complex in collaboration with TFIIB. It promotes transcription elongation.</text>
</comment>
<name>A0A165FNH4_XYLHT</name>
<dbReference type="InterPro" id="IPR008851">
    <property type="entry name" value="TFIIF-alpha"/>
</dbReference>
<sequence length="725" mass="79633">MSASPSNVPSGRTPNGGGPPMIRRPRIADPLVRPKKRDRTMRRPPSGAVGGNRPPSQPPQQPGTNAASAGTPQSTPGPRSLAMGTGIADSGFSAVPDGPYTDYPLVTTKRALLEGLRYHVAKFSSKKFVDPRNEAEFTRPVRLHRRDPRAPPAGPGAAKTEDVSMTDVDSKEALMDDKEREKQEALRAEKEAEREANLAQIAPAAHTNQPKKPNAFKKKTQQVFRNDKSEEGQAQSKLRYEEALPWHLEDFDNKNTWVGNYESALSESYAILVMEPTAVFRMIPIEKWYKFTAKAQFKTLTIEEAEDRMRQKVKEPRWFMDSQRQTAESQKAAQDRRAYNKLYVGKSNNEDTGVGPIKAEGGGDADDLDFTEDRFADDEENQLFEGDEEENKEAEDRIKRDQLQANIFDLKDQKEYEKAEAAEKKEKELLKKFGKTTRKTLTRREKNFIYADDDSDHPYSEESESEDSETERLKDEERKKEEEKKAVEKGKREESGTSSKGTTTPSGRDKHFDATKKSSTLKRSGSPNLSEASGTESTRKKHKKKHGPSSQPTASAPGSRPMSPAPSEPGRPLQQRKSTGIKLIFKAPKLTNVSSTAPRQPTRAGSGSEAEATAGETSDAGKKTKIKLRLGGSPVGGTPQGSRAASPEAGQAGAIGSRSGSPDGPKLAAATADEIIASIPNEGTTIAALLARFKGRVGDRQRFISLVRAHSRFGPDKLLRPRGTA</sequence>
<evidence type="ECO:0000256" key="3">
    <source>
        <dbReference type="ARBA" id="ARBA00023015"/>
    </source>
</evidence>
<feature type="compositionally biased region" description="Polar residues" evidence="8">
    <location>
        <begin position="62"/>
        <end position="77"/>
    </location>
</feature>
<evidence type="ECO:0000256" key="5">
    <source>
        <dbReference type="ARBA" id="ARBA00023163"/>
    </source>
</evidence>
<feature type="compositionally biased region" description="Basic and acidic residues" evidence="8">
    <location>
        <begin position="470"/>
        <end position="495"/>
    </location>
</feature>
<dbReference type="OrthoDB" id="76676at2759"/>
<gene>
    <name evidence="9" type="ORF">L228DRAFT_269586</name>
</gene>
<dbReference type="GO" id="GO:0005674">
    <property type="term" value="C:transcription factor TFIIF complex"/>
    <property type="evidence" value="ECO:0007669"/>
    <property type="project" value="TreeGrafter"/>
</dbReference>
<dbReference type="GO" id="GO:0032968">
    <property type="term" value="P:positive regulation of transcription elongation by RNA polymerase II"/>
    <property type="evidence" value="ECO:0007669"/>
    <property type="project" value="InterPro"/>
</dbReference>